<evidence type="ECO:0000256" key="3">
    <source>
        <dbReference type="ARBA" id="ARBA00022475"/>
    </source>
</evidence>
<feature type="transmembrane region" description="Helical" evidence="13">
    <location>
        <begin position="7"/>
        <end position="33"/>
    </location>
</feature>
<keyword evidence="8 13" id="KW-0472">Membrane</keyword>
<evidence type="ECO:0000256" key="6">
    <source>
        <dbReference type="ARBA" id="ARBA00022725"/>
    </source>
</evidence>
<name>A0A346TI36_9HEMI</name>
<accession>A0A346TI36</accession>
<evidence type="ECO:0000256" key="11">
    <source>
        <dbReference type="ARBA" id="ARBA00023180"/>
    </source>
</evidence>
<comment type="subcellular location">
    <subcellularLocation>
        <location evidence="1">Cell membrane</location>
    </subcellularLocation>
</comment>
<keyword evidence="10" id="KW-0675">Receptor</keyword>
<dbReference type="EMBL" id="MH510334">
    <property type="protein sequence ID" value="AXU25119.1"/>
    <property type="molecule type" value="mRNA"/>
</dbReference>
<feature type="transmembrane region" description="Helical" evidence="13">
    <location>
        <begin position="475"/>
        <end position="497"/>
    </location>
</feature>
<dbReference type="AlphaFoldDB" id="A0A346TI36"/>
<evidence type="ECO:0000256" key="5">
    <source>
        <dbReference type="ARBA" id="ARBA00022692"/>
    </source>
</evidence>
<evidence type="ECO:0000256" key="12">
    <source>
        <dbReference type="ARBA" id="ARBA00040645"/>
    </source>
</evidence>
<dbReference type="GO" id="GO:0005044">
    <property type="term" value="F:scavenger receptor activity"/>
    <property type="evidence" value="ECO:0007669"/>
    <property type="project" value="TreeGrafter"/>
</dbReference>
<protein>
    <recommendedName>
        <fullName evidence="12">Sensory neuron membrane protein 2</fullName>
    </recommendedName>
</protein>
<keyword evidence="5 13" id="KW-0812">Transmembrane</keyword>
<evidence type="ECO:0000256" key="13">
    <source>
        <dbReference type="SAM" id="Phobius"/>
    </source>
</evidence>
<evidence type="ECO:0000256" key="8">
    <source>
        <dbReference type="ARBA" id="ARBA00023136"/>
    </source>
</evidence>
<evidence type="ECO:0000256" key="4">
    <source>
        <dbReference type="ARBA" id="ARBA00022606"/>
    </source>
</evidence>
<reference evidence="14" key="1">
    <citation type="journal article" date="2018" name="Sci. Rep.">
        <title>Identification and expression analysis of putative chemoreception genes from Cyrtorhinus lividipennis (Hemiptera: Miridae) antennal transcriptome.</title>
        <authorList>
            <person name="Wang G.Y."/>
            <person name="Zhu J.L."/>
            <person name="Zhou W.W."/>
            <person name="Liu S."/>
            <person name="Khairul Q.M."/>
            <person name="Ansari N.A."/>
            <person name="Zhu Z.R."/>
        </authorList>
    </citation>
    <scope>NUCLEOTIDE SEQUENCE</scope>
</reference>
<dbReference type="PRINTS" id="PR01609">
    <property type="entry name" value="CD36FAMILY"/>
</dbReference>
<evidence type="ECO:0000313" key="14">
    <source>
        <dbReference type="EMBL" id="AXU25119.1"/>
    </source>
</evidence>
<dbReference type="InterPro" id="IPR002159">
    <property type="entry name" value="CD36_fam"/>
</dbReference>
<dbReference type="PANTHER" id="PTHR11923">
    <property type="entry name" value="SCAVENGER RECEPTOR CLASS B TYPE-1 SR-B1"/>
    <property type="match status" value="1"/>
</dbReference>
<keyword evidence="9" id="KW-1015">Disulfide bond</keyword>
<sequence>MRKCVNWLFLAGAGLLLVVVILIFHYVILPYIIHKQVAGTLALNNGTDAYDRFVKLPVPLYFSVYFFNLVNPEGVFEGQKPIVQEVGPWVYKETREKFNVEFDDEKDTAKYQQRTNFEFDPERSHPRTENDLVHPGNIIPQVIMRIGERISGLDFLTELVEFGLPEVMGKDYSLILNRTVGDILFNGIDMHCSANASLGAQAVCSMVRHFPGINSLKQKPNGDLSAGILSFRNGSSSDVFEIYRGNKDFSKIGIITSLNGKTSVTNWFGEECNQVAGSYDESILQPFLSEGSSFKVYGSDICTTTPLASVGETTALDVDCLRFAPGDNFLGSVTDHPENYCYCPGSIHDVTSPQACMKKGVLEFSTCQGVPIVLSFPHFYRADTLYQNAVGGLNPNAESHETYIDIEPTTGVPVKAAKRIQVNVQFKGSPALKITGKARDVLLPFMWIDESVQLEGEQLALIKDQLIKMLRIANIIKWVVIAAGLLMLLVGGLMAYVSVRAEHRHPD</sequence>
<evidence type="ECO:0000256" key="10">
    <source>
        <dbReference type="ARBA" id="ARBA00023170"/>
    </source>
</evidence>
<dbReference type="Pfam" id="PF01130">
    <property type="entry name" value="CD36"/>
    <property type="match status" value="1"/>
</dbReference>
<dbReference type="GO" id="GO:0007608">
    <property type="term" value="P:sensory perception of smell"/>
    <property type="evidence" value="ECO:0007669"/>
    <property type="project" value="UniProtKB-KW"/>
</dbReference>
<keyword evidence="6" id="KW-0552">Olfaction</keyword>
<organism evidence="14">
    <name type="scientific">Cyrtorhinus lividipennis</name>
    <dbReference type="NCBI Taxonomy" id="1032904"/>
    <lineage>
        <taxon>Eukaryota</taxon>
        <taxon>Metazoa</taxon>
        <taxon>Ecdysozoa</taxon>
        <taxon>Arthropoda</taxon>
        <taxon>Hexapoda</taxon>
        <taxon>Insecta</taxon>
        <taxon>Pterygota</taxon>
        <taxon>Neoptera</taxon>
        <taxon>Paraneoptera</taxon>
        <taxon>Hemiptera</taxon>
        <taxon>Heteroptera</taxon>
        <taxon>Panheteroptera</taxon>
        <taxon>Cimicomorpha</taxon>
        <taxon>Miridae</taxon>
        <taxon>Orthotylini</taxon>
        <taxon>Cyrtorhinus</taxon>
    </lineage>
</organism>
<reference evidence="14" key="2">
    <citation type="submission" date="2018-06" db="EMBL/GenBank/DDBJ databases">
        <authorList>
            <person name="Zhirakovskaya E."/>
        </authorList>
    </citation>
    <scope>NUCLEOTIDE SEQUENCE</scope>
</reference>
<evidence type="ECO:0000256" key="2">
    <source>
        <dbReference type="ARBA" id="ARBA00010532"/>
    </source>
</evidence>
<dbReference type="GO" id="GO:0005886">
    <property type="term" value="C:plasma membrane"/>
    <property type="evidence" value="ECO:0007669"/>
    <property type="project" value="UniProtKB-SubCell"/>
</dbReference>
<dbReference type="GO" id="GO:0005737">
    <property type="term" value="C:cytoplasm"/>
    <property type="evidence" value="ECO:0007669"/>
    <property type="project" value="TreeGrafter"/>
</dbReference>
<comment type="similarity">
    <text evidence="2">Belongs to the CD36 family.</text>
</comment>
<keyword evidence="3" id="KW-1003">Cell membrane</keyword>
<keyword evidence="4" id="KW-0716">Sensory transduction</keyword>
<evidence type="ECO:0000256" key="7">
    <source>
        <dbReference type="ARBA" id="ARBA00022989"/>
    </source>
</evidence>
<keyword evidence="11" id="KW-0325">Glycoprotein</keyword>
<evidence type="ECO:0000256" key="9">
    <source>
        <dbReference type="ARBA" id="ARBA00023157"/>
    </source>
</evidence>
<evidence type="ECO:0000256" key="1">
    <source>
        <dbReference type="ARBA" id="ARBA00004236"/>
    </source>
</evidence>
<dbReference type="PANTHER" id="PTHR11923:SF109">
    <property type="entry name" value="SENSORY NEURON MEMBRANE PROTEIN 2"/>
    <property type="match status" value="1"/>
</dbReference>
<dbReference type="SMR" id="A0A346TI36"/>
<proteinExistence type="evidence at transcript level"/>
<keyword evidence="7 13" id="KW-1133">Transmembrane helix</keyword>